<comment type="caution">
    <text evidence="5">The sequence shown here is derived from an EMBL/GenBank/DDBJ whole genome shotgun (WGS) entry which is preliminary data.</text>
</comment>
<evidence type="ECO:0000313" key="5">
    <source>
        <dbReference type="EMBL" id="PHM57796.1"/>
    </source>
</evidence>
<sequence>MQLKEQKNVEKKNLSYLLSEQLGQRILSGKYAAGSILPGELKLTKLFDVSRTAVREAIKILIAKKMLLSFSRLSTQITPVTHWNFLNKDLLSWWLATNNFIEVIAHFQKLRLIIEPQACFHATISASQAQNTSCLP</sequence>
<keyword evidence="2" id="KW-0238">DNA-binding</keyword>
<dbReference type="SMART" id="SM00345">
    <property type="entry name" value="HTH_GNTR"/>
    <property type="match status" value="1"/>
</dbReference>
<dbReference type="SUPFAM" id="SSF46785">
    <property type="entry name" value="Winged helix' DNA-binding domain"/>
    <property type="match status" value="1"/>
</dbReference>
<dbReference type="InterPro" id="IPR036390">
    <property type="entry name" value="WH_DNA-bd_sf"/>
</dbReference>
<dbReference type="Pfam" id="PF00392">
    <property type="entry name" value="GntR"/>
    <property type="match status" value="1"/>
</dbReference>
<evidence type="ECO:0000256" key="2">
    <source>
        <dbReference type="ARBA" id="ARBA00023125"/>
    </source>
</evidence>
<feature type="domain" description="HTH gntR-type" evidence="4">
    <location>
        <begin position="12"/>
        <end position="80"/>
    </location>
</feature>
<evidence type="ECO:0000259" key="4">
    <source>
        <dbReference type="PROSITE" id="PS50949"/>
    </source>
</evidence>
<evidence type="ECO:0000256" key="3">
    <source>
        <dbReference type="ARBA" id="ARBA00023163"/>
    </source>
</evidence>
<evidence type="ECO:0000256" key="1">
    <source>
        <dbReference type="ARBA" id="ARBA00023015"/>
    </source>
</evidence>
<dbReference type="InterPro" id="IPR036388">
    <property type="entry name" value="WH-like_DNA-bd_sf"/>
</dbReference>
<accession>A0A2G0QF11</accession>
<dbReference type="Gene3D" id="1.10.10.10">
    <property type="entry name" value="Winged helix-like DNA-binding domain superfamily/Winged helix DNA-binding domain"/>
    <property type="match status" value="1"/>
</dbReference>
<dbReference type="PROSITE" id="PS50949">
    <property type="entry name" value="HTH_GNTR"/>
    <property type="match status" value="1"/>
</dbReference>
<dbReference type="InterPro" id="IPR000524">
    <property type="entry name" value="Tscrpt_reg_HTH_GntR"/>
</dbReference>
<dbReference type="CDD" id="cd07377">
    <property type="entry name" value="WHTH_GntR"/>
    <property type="match status" value="1"/>
</dbReference>
<keyword evidence="3" id="KW-0804">Transcription</keyword>
<dbReference type="EMBL" id="NJAI01000001">
    <property type="protein sequence ID" value="PHM57796.1"/>
    <property type="molecule type" value="Genomic_DNA"/>
</dbReference>
<gene>
    <name evidence="5" type="ORF">Xhom_00794</name>
</gene>
<protein>
    <submittedName>
        <fullName evidence="5">HTH-type transcriptional regulator Mce2R</fullName>
    </submittedName>
</protein>
<dbReference type="AlphaFoldDB" id="A0A2G0QF11"/>
<proteinExistence type="predicted"/>
<reference evidence="5 6" key="1">
    <citation type="journal article" date="2017" name="Nat. Microbiol.">
        <title>Natural product diversity associated with the nematode symbionts Photorhabdus and Xenorhabdus.</title>
        <authorList>
            <person name="Tobias N.J."/>
            <person name="Wolff H."/>
            <person name="Djahanschiri B."/>
            <person name="Grundmann F."/>
            <person name="Kronenwerth M."/>
            <person name="Shi Y.M."/>
            <person name="Simonyi S."/>
            <person name="Grun P."/>
            <person name="Shapiro-Ilan D."/>
            <person name="Pidot S.J."/>
            <person name="Stinear T.P."/>
            <person name="Ebersberger I."/>
            <person name="Bode H.B."/>
        </authorList>
    </citation>
    <scope>NUCLEOTIDE SEQUENCE [LARGE SCALE GENOMIC DNA]</scope>
    <source>
        <strain evidence="5 6">DSM 17903</strain>
    </source>
</reference>
<evidence type="ECO:0000313" key="6">
    <source>
        <dbReference type="Proteomes" id="UP000225433"/>
    </source>
</evidence>
<dbReference type="PRINTS" id="PR00035">
    <property type="entry name" value="HTHGNTR"/>
</dbReference>
<organism evidence="5 6">
    <name type="scientific">Xenorhabdus hominickii</name>
    <dbReference type="NCBI Taxonomy" id="351679"/>
    <lineage>
        <taxon>Bacteria</taxon>
        <taxon>Pseudomonadati</taxon>
        <taxon>Pseudomonadota</taxon>
        <taxon>Gammaproteobacteria</taxon>
        <taxon>Enterobacterales</taxon>
        <taxon>Morganellaceae</taxon>
        <taxon>Xenorhabdus</taxon>
    </lineage>
</organism>
<dbReference type="Proteomes" id="UP000225433">
    <property type="component" value="Unassembled WGS sequence"/>
</dbReference>
<name>A0A2G0QF11_XENHO</name>
<keyword evidence="1" id="KW-0805">Transcription regulation</keyword>
<dbReference type="GO" id="GO:0003700">
    <property type="term" value="F:DNA-binding transcription factor activity"/>
    <property type="evidence" value="ECO:0007669"/>
    <property type="project" value="InterPro"/>
</dbReference>
<dbReference type="GO" id="GO:0003677">
    <property type="term" value="F:DNA binding"/>
    <property type="evidence" value="ECO:0007669"/>
    <property type="project" value="UniProtKB-KW"/>
</dbReference>